<name>A0ABN8RP66_9CNID</name>
<dbReference type="PANTHER" id="PTHR11102:SF160">
    <property type="entry name" value="ERAD-ASSOCIATED E3 UBIQUITIN-PROTEIN LIGASE COMPONENT HRD3"/>
    <property type="match status" value="1"/>
</dbReference>
<evidence type="ECO:0000313" key="3">
    <source>
        <dbReference type="Proteomes" id="UP001159405"/>
    </source>
</evidence>
<dbReference type="InterPro" id="IPR011990">
    <property type="entry name" value="TPR-like_helical_dom_sf"/>
</dbReference>
<dbReference type="InterPro" id="IPR050767">
    <property type="entry name" value="Sel1_AlgK"/>
</dbReference>
<evidence type="ECO:0000256" key="1">
    <source>
        <dbReference type="ARBA" id="ARBA00038101"/>
    </source>
</evidence>
<comment type="similarity">
    <text evidence="1">Belongs to the sel-1 family.</text>
</comment>
<organism evidence="2 3">
    <name type="scientific">Porites lobata</name>
    <dbReference type="NCBI Taxonomy" id="104759"/>
    <lineage>
        <taxon>Eukaryota</taxon>
        <taxon>Metazoa</taxon>
        <taxon>Cnidaria</taxon>
        <taxon>Anthozoa</taxon>
        <taxon>Hexacorallia</taxon>
        <taxon>Scleractinia</taxon>
        <taxon>Fungiina</taxon>
        <taxon>Poritidae</taxon>
        <taxon>Porites</taxon>
    </lineage>
</organism>
<evidence type="ECO:0000313" key="2">
    <source>
        <dbReference type="EMBL" id="CAH3180330.1"/>
    </source>
</evidence>
<dbReference type="Proteomes" id="UP001159405">
    <property type="component" value="Unassembled WGS sequence"/>
</dbReference>
<dbReference type="Pfam" id="PF08238">
    <property type="entry name" value="Sel1"/>
    <property type="match status" value="5"/>
</dbReference>
<dbReference type="InterPro" id="IPR006597">
    <property type="entry name" value="Sel1-like"/>
</dbReference>
<evidence type="ECO:0008006" key="4">
    <source>
        <dbReference type="Google" id="ProtNLM"/>
    </source>
</evidence>
<proteinExistence type="inferred from homology"/>
<comment type="caution">
    <text evidence="2">The sequence shown here is derived from an EMBL/GenBank/DDBJ whole genome shotgun (WGS) entry which is preliminary data.</text>
</comment>
<reference evidence="2 3" key="1">
    <citation type="submission" date="2022-05" db="EMBL/GenBank/DDBJ databases">
        <authorList>
            <consortium name="Genoscope - CEA"/>
            <person name="William W."/>
        </authorList>
    </citation>
    <scope>NUCLEOTIDE SEQUENCE [LARGE SCALE GENOMIC DNA]</scope>
</reference>
<dbReference type="SUPFAM" id="SSF81901">
    <property type="entry name" value="HCP-like"/>
    <property type="match status" value="1"/>
</dbReference>
<dbReference type="Gene3D" id="1.25.40.10">
    <property type="entry name" value="Tetratricopeptide repeat domain"/>
    <property type="match status" value="2"/>
</dbReference>
<dbReference type="SMART" id="SM00671">
    <property type="entry name" value="SEL1"/>
    <property type="match status" value="6"/>
</dbReference>
<dbReference type="EMBL" id="CALNXK010000274">
    <property type="protein sequence ID" value="CAH3180330.1"/>
    <property type="molecule type" value="Genomic_DNA"/>
</dbReference>
<sequence length="657" mass="74614">MNFFTSEDLDFQRYCIATYGSIENLIDKAKKGEIVAQAHLGCAYSDGFGDLLPQDNDKAIGWLSTAVENGYESPEILGKLGGLLDWKGTVVCRRKAYEMYHRAARLGNTSSQINLAEMYRLGVEGVVSEDLKESFKWLKKAADEDLSESEVRRDLFGNTLRRMQNAIGGEKQTALKLLYLNYVAGDCPEGQPQPTKAVHYLTRAAEQGDTEAQVILGEIYLTGGCEQLIDLPRARRWLNKASDKGDLRAKELLQQCTQSKDTPCAALDPQGKVLEQSFSMWSEKMLQRLEANLHPLIVRQPVAFSEEMLSPFAERSPTAQIYLQAFKLVKQGFEVLYKSNFGNERGISLIAHGFLTENSILQAFPLNDDFFRRVFELCEKCLKKNPQFYEGLLLSYALHHSGRHVSEKSARADVKKVTCLNNLIYFIENAERNMPTPEDPFKFDENYSSWLHVLYSHLGSFHTVGEANELAAEALENSLRCCPHYYDSKRLLGYSFLMQYLSRINVEITIAPGSQDPSTPSREDRAFDNRKIFKYASWTTEALKDAAVDILMEYLAEAPPCCKRYPNAYYYLASIAFSIENKEDGMKYYELAQDAEENRLPFFEPVNIPLKDSASLCYQLCTNLPTTKCGNKACTRNVKKKELKLCSWCRKKSYCSK</sequence>
<gene>
    <name evidence="2" type="ORF">PLOB_00023263</name>
</gene>
<dbReference type="PANTHER" id="PTHR11102">
    <property type="entry name" value="SEL-1-LIKE PROTEIN"/>
    <property type="match status" value="1"/>
</dbReference>
<accession>A0ABN8RP66</accession>
<protein>
    <recommendedName>
        <fullName evidence="4">Sel1 repeat family protein</fullName>
    </recommendedName>
</protein>
<keyword evidence="3" id="KW-1185">Reference proteome</keyword>